<evidence type="ECO:0000313" key="23">
    <source>
        <dbReference type="Proteomes" id="UP000193648"/>
    </source>
</evidence>
<accession>A0A1Y2H0J3</accession>
<evidence type="ECO:0000256" key="20">
    <source>
        <dbReference type="ARBA" id="ARBA00049559"/>
    </source>
</evidence>
<evidence type="ECO:0000256" key="12">
    <source>
        <dbReference type="ARBA" id="ARBA00038622"/>
    </source>
</evidence>
<dbReference type="AlphaFoldDB" id="A0A1Y2H0J3"/>
<keyword evidence="8" id="KW-0443">Lipid metabolism</keyword>
<organism evidence="22 23">
    <name type="scientific">Lobosporangium transversale</name>
    <dbReference type="NCBI Taxonomy" id="64571"/>
    <lineage>
        <taxon>Eukaryota</taxon>
        <taxon>Fungi</taxon>
        <taxon>Fungi incertae sedis</taxon>
        <taxon>Mucoromycota</taxon>
        <taxon>Mortierellomycotina</taxon>
        <taxon>Mortierellomycetes</taxon>
        <taxon>Mortierellales</taxon>
        <taxon>Mortierellaceae</taxon>
        <taxon>Lobosporangium</taxon>
    </lineage>
</organism>
<evidence type="ECO:0000256" key="18">
    <source>
        <dbReference type="ARBA" id="ARBA00049251"/>
    </source>
</evidence>
<dbReference type="RefSeq" id="XP_021885765.1">
    <property type="nucleotide sequence ID" value="XM_022029391.1"/>
</dbReference>
<evidence type="ECO:0000256" key="1">
    <source>
        <dbReference type="ARBA" id="ARBA00004275"/>
    </source>
</evidence>
<dbReference type="FunFam" id="3.40.50.720:FF:000084">
    <property type="entry name" value="Short-chain dehydrogenase reductase"/>
    <property type="match status" value="1"/>
</dbReference>
<name>A0A1Y2H0J3_9FUNG</name>
<sequence>MSMIGYNSVFKKDLFKDQVILVTGGGTGIGRCTAHELASLGATVIIAARKIDQLINTAREIELLGGKCETMALNIRDPKQAVEVVQAIVAKHGKLTGLVNNAGGQFRSPASKLSPNGFAAVVNLNLMGTFNLCKAAFDTYMGEHGGSIVNVTLDCRNGIPGMLHSGAARAGVINMTKTLAIEWGPFNGIRINCVSPGMMMTSGLKTYPEHNPSSRMGTESEAAAAVVFLLSPAASYITGINLPVDGASSLTCAGTYGTETLFNPKTSLMKPYIGWLQQQEGGGEEEETKGQPAVKELDAPEPIIHLYERYKGFVNGGSANGGGGSKL</sequence>
<keyword evidence="10" id="KW-0275">Fatty acid biosynthesis</keyword>
<keyword evidence="6" id="KW-0521">NADP</keyword>
<proteinExistence type="predicted"/>
<evidence type="ECO:0000256" key="15">
    <source>
        <dbReference type="ARBA" id="ARBA00047570"/>
    </source>
</evidence>
<dbReference type="InterPro" id="IPR002347">
    <property type="entry name" value="SDR_fam"/>
</dbReference>
<dbReference type="EMBL" id="MCFF01000002">
    <property type="protein sequence ID" value="ORZ28080.1"/>
    <property type="molecule type" value="Genomic_DNA"/>
</dbReference>
<evidence type="ECO:0000256" key="21">
    <source>
        <dbReference type="SAM" id="MobiDB-lite"/>
    </source>
</evidence>
<comment type="function">
    <text evidence="11">Participates in chain elongation of fatty acids. Catalyzes the reduction of trans-2-enoyl-CoAs of varying chain lengths from 6:1 to 16:1, having maximum activity with 10:1 CoA. Has no 2,4-dienoyl-CoA reductase activity.</text>
</comment>
<feature type="region of interest" description="Disordered" evidence="21">
    <location>
        <begin position="278"/>
        <end position="297"/>
    </location>
</feature>
<evidence type="ECO:0000256" key="2">
    <source>
        <dbReference type="ARBA" id="ARBA00005189"/>
    </source>
</evidence>
<comment type="catalytic activity">
    <reaction evidence="15">
        <text>(2E)-dodecenoyl-CoA + NADPH + H(+) = dodecanoyl-CoA + NADP(+)</text>
        <dbReference type="Rhea" id="RHEA:44964"/>
        <dbReference type="ChEBI" id="CHEBI:15378"/>
        <dbReference type="ChEBI" id="CHEBI:57330"/>
        <dbReference type="ChEBI" id="CHEBI:57375"/>
        <dbReference type="ChEBI" id="CHEBI:57783"/>
        <dbReference type="ChEBI" id="CHEBI:58349"/>
    </reaction>
    <physiologicalReaction direction="left-to-right" evidence="15">
        <dbReference type="Rhea" id="RHEA:44965"/>
    </physiologicalReaction>
</comment>
<dbReference type="Pfam" id="PF13561">
    <property type="entry name" value="adh_short_C2"/>
    <property type="match status" value="1"/>
</dbReference>
<evidence type="ECO:0000256" key="19">
    <source>
        <dbReference type="ARBA" id="ARBA00049386"/>
    </source>
</evidence>
<evidence type="ECO:0000256" key="5">
    <source>
        <dbReference type="ARBA" id="ARBA00022832"/>
    </source>
</evidence>
<evidence type="ECO:0000256" key="14">
    <source>
        <dbReference type="ARBA" id="ARBA00041063"/>
    </source>
</evidence>
<evidence type="ECO:0000256" key="11">
    <source>
        <dbReference type="ARBA" id="ARBA00037124"/>
    </source>
</evidence>
<comment type="catalytic activity">
    <reaction evidence="19">
        <text>(2E)-decenoyl-CoA + NADPH + H(+) = decanoyl-CoA + NADP(+)</text>
        <dbReference type="Rhea" id="RHEA:44960"/>
        <dbReference type="ChEBI" id="CHEBI:15378"/>
        <dbReference type="ChEBI" id="CHEBI:57783"/>
        <dbReference type="ChEBI" id="CHEBI:58349"/>
        <dbReference type="ChEBI" id="CHEBI:61406"/>
        <dbReference type="ChEBI" id="CHEBI:61430"/>
    </reaction>
    <physiologicalReaction direction="left-to-right" evidence="19">
        <dbReference type="Rhea" id="RHEA:44961"/>
    </physiologicalReaction>
</comment>
<dbReference type="Gene3D" id="3.40.50.720">
    <property type="entry name" value="NAD(P)-binding Rossmann-like Domain"/>
    <property type="match status" value="1"/>
</dbReference>
<dbReference type="SUPFAM" id="SSF51735">
    <property type="entry name" value="NAD(P)-binding Rossmann-fold domains"/>
    <property type="match status" value="1"/>
</dbReference>
<comment type="catalytic activity">
    <reaction evidence="17">
        <text>(2E)-hexenoyl-CoA + NADPH + H(+) = hexanoyl-CoA + NADP(+)</text>
        <dbReference type="Rhea" id="RHEA:44956"/>
        <dbReference type="ChEBI" id="CHEBI:15378"/>
        <dbReference type="ChEBI" id="CHEBI:57783"/>
        <dbReference type="ChEBI" id="CHEBI:58349"/>
        <dbReference type="ChEBI" id="CHEBI:62077"/>
        <dbReference type="ChEBI" id="CHEBI:62620"/>
    </reaction>
    <physiologicalReaction direction="left-to-right" evidence="17">
        <dbReference type="Rhea" id="RHEA:44957"/>
    </physiologicalReaction>
</comment>
<evidence type="ECO:0000256" key="8">
    <source>
        <dbReference type="ARBA" id="ARBA00023098"/>
    </source>
</evidence>
<comment type="pathway">
    <text evidence="2">Lipid metabolism.</text>
</comment>
<dbReference type="GO" id="GO:0019166">
    <property type="term" value="F:trans-2-enoyl-CoA reductase (NADPH) activity"/>
    <property type="evidence" value="ECO:0007669"/>
    <property type="project" value="UniProtKB-EC"/>
</dbReference>
<keyword evidence="9" id="KW-0576">Peroxisome</keyword>
<dbReference type="InterPro" id="IPR036291">
    <property type="entry name" value="NAD(P)-bd_dom_sf"/>
</dbReference>
<evidence type="ECO:0000256" key="9">
    <source>
        <dbReference type="ARBA" id="ARBA00023140"/>
    </source>
</evidence>
<dbReference type="EC" id="1.3.1.38" evidence="13"/>
<keyword evidence="7" id="KW-0560">Oxidoreductase</keyword>
<keyword evidence="3" id="KW-0444">Lipid biosynthesis</keyword>
<reference evidence="22 23" key="1">
    <citation type="submission" date="2016-07" db="EMBL/GenBank/DDBJ databases">
        <title>Pervasive Adenine N6-methylation of Active Genes in Fungi.</title>
        <authorList>
            <consortium name="DOE Joint Genome Institute"/>
            <person name="Mondo S.J."/>
            <person name="Dannebaum R.O."/>
            <person name="Kuo R.C."/>
            <person name="Labutti K."/>
            <person name="Haridas S."/>
            <person name="Kuo A."/>
            <person name="Salamov A."/>
            <person name="Ahrendt S.R."/>
            <person name="Lipzen A."/>
            <person name="Sullivan W."/>
            <person name="Andreopoulos W.B."/>
            <person name="Clum A."/>
            <person name="Lindquist E."/>
            <person name="Daum C."/>
            <person name="Ramamoorthy G.K."/>
            <person name="Gryganskyi A."/>
            <person name="Culley D."/>
            <person name="Magnuson J.K."/>
            <person name="James T.Y."/>
            <person name="O'Malley M.A."/>
            <person name="Stajich J.E."/>
            <person name="Spatafora J.W."/>
            <person name="Visel A."/>
            <person name="Grigoriev I.V."/>
        </authorList>
    </citation>
    <scope>NUCLEOTIDE SEQUENCE [LARGE SCALE GENOMIC DNA]</scope>
    <source>
        <strain evidence="22 23">NRRL 3116</strain>
    </source>
</reference>
<dbReference type="InterPro" id="IPR052388">
    <property type="entry name" value="Peroxisomal_t2-enoyl-CoA_red"/>
</dbReference>
<evidence type="ECO:0000256" key="6">
    <source>
        <dbReference type="ARBA" id="ARBA00022857"/>
    </source>
</evidence>
<protein>
    <recommendedName>
        <fullName evidence="14">Peroxisomal trans-2-enoyl-CoA reductase</fullName>
        <ecNumber evidence="13">1.3.1.38</ecNumber>
    </recommendedName>
</protein>
<evidence type="ECO:0000256" key="16">
    <source>
        <dbReference type="ARBA" id="ARBA00048686"/>
    </source>
</evidence>
<keyword evidence="23" id="KW-1185">Reference proteome</keyword>
<dbReference type="InParanoid" id="A0A1Y2H0J3"/>
<dbReference type="GO" id="GO:0006633">
    <property type="term" value="P:fatty acid biosynthetic process"/>
    <property type="evidence" value="ECO:0007669"/>
    <property type="project" value="UniProtKB-KW"/>
</dbReference>
<evidence type="ECO:0000256" key="13">
    <source>
        <dbReference type="ARBA" id="ARBA00038849"/>
    </source>
</evidence>
<comment type="catalytic activity">
    <reaction evidence="20">
        <text>(2E)-octenoyl-CoA + NADPH + H(+) = octanoyl-CoA + NADP(+)</text>
        <dbReference type="Rhea" id="RHEA:44952"/>
        <dbReference type="ChEBI" id="CHEBI:15378"/>
        <dbReference type="ChEBI" id="CHEBI:57386"/>
        <dbReference type="ChEBI" id="CHEBI:57783"/>
        <dbReference type="ChEBI" id="CHEBI:58349"/>
        <dbReference type="ChEBI" id="CHEBI:62242"/>
    </reaction>
    <physiologicalReaction direction="left-to-right" evidence="20">
        <dbReference type="Rhea" id="RHEA:44953"/>
    </physiologicalReaction>
</comment>
<comment type="subunit">
    <text evidence="12">Interacts with PEX5, probably required to target it into peroxisomes.</text>
</comment>
<dbReference type="PANTHER" id="PTHR24317">
    <property type="entry name" value="PEROXISOMAL TRANS-2-ENOYL-COA REDUCTASE"/>
    <property type="match status" value="1"/>
</dbReference>
<dbReference type="GO" id="GO:0005777">
    <property type="term" value="C:peroxisome"/>
    <property type="evidence" value="ECO:0007669"/>
    <property type="project" value="UniProtKB-SubCell"/>
</dbReference>
<evidence type="ECO:0000256" key="3">
    <source>
        <dbReference type="ARBA" id="ARBA00022516"/>
    </source>
</evidence>
<dbReference type="GeneID" id="33571234"/>
<evidence type="ECO:0000256" key="10">
    <source>
        <dbReference type="ARBA" id="ARBA00023160"/>
    </source>
</evidence>
<dbReference type="OrthoDB" id="2136131at2759"/>
<comment type="caution">
    <text evidence="22">The sequence shown here is derived from an EMBL/GenBank/DDBJ whole genome shotgun (WGS) entry which is preliminary data.</text>
</comment>
<comment type="subcellular location">
    <subcellularLocation>
        <location evidence="1">Peroxisome</location>
    </subcellularLocation>
</comment>
<comment type="catalytic activity">
    <reaction evidence="18">
        <text>a (2E)-enoyl-CoA + NADPH + H(+) = a 2,3-saturated acyl-CoA + NADP(+)</text>
        <dbReference type="Rhea" id="RHEA:33763"/>
        <dbReference type="ChEBI" id="CHEBI:15378"/>
        <dbReference type="ChEBI" id="CHEBI:57783"/>
        <dbReference type="ChEBI" id="CHEBI:58349"/>
        <dbReference type="ChEBI" id="CHEBI:58856"/>
        <dbReference type="ChEBI" id="CHEBI:65111"/>
        <dbReference type="EC" id="1.3.1.38"/>
    </reaction>
    <physiologicalReaction direction="left-to-right" evidence="18">
        <dbReference type="Rhea" id="RHEA:33764"/>
    </physiologicalReaction>
</comment>
<evidence type="ECO:0000256" key="17">
    <source>
        <dbReference type="ARBA" id="ARBA00049108"/>
    </source>
</evidence>
<evidence type="ECO:0000313" key="22">
    <source>
        <dbReference type="EMBL" id="ORZ28080.1"/>
    </source>
</evidence>
<dbReference type="Proteomes" id="UP000193648">
    <property type="component" value="Unassembled WGS sequence"/>
</dbReference>
<gene>
    <name evidence="22" type="ORF">BCR41DRAFT_406258</name>
</gene>
<dbReference type="PANTHER" id="PTHR24317:SF7">
    <property type="entry name" value="PEROXISOMAL TRANS-2-ENOYL-COA REDUCTASE"/>
    <property type="match status" value="1"/>
</dbReference>
<keyword evidence="4" id="KW-0597">Phosphoprotein</keyword>
<evidence type="ECO:0000256" key="4">
    <source>
        <dbReference type="ARBA" id="ARBA00022553"/>
    </source>
</evidence>
<comment type="catalytic activity">
    <reaction evidence="16">
        <text>(2E)-tetradecenoyl-CoA + NADPH + H(+) = tetradecanoyl-CoA + NADP(+)</text>
        <dbReference type="Rhea" id="RHEA:44968"/>
        <dbReference type="ChEBI" id="CHEBI:15378"/>
        <dbReference type="ChEBI" id="CHEBI:57385"/>
        <dbReference type="ChEBI" id="CHEBI:57783"/>
        <dbReference type="ChEBI" id="CHEBI:58349"/>
        <dbReference type="ChEBI" id="CHEBI:61405"/>
    </reaction>
    <physiologicalReaction direction="left-to-right" evidence="16">
        <dbReference type="Rhea" id="RHEA:44969"/>
    </physiologicalReaction>
</comment>
<keyword evidence="5" id="KW-0276">Fatty acid metabolism</keyword>
<evidence type="ECO:0000256" key="7">
    <source>
        <dbReference type="ARBA" id="ARBA00023002"/>
    </source>
</evidence>
<dbReference type="STRING" id="64571.A0A1Y2H0J3"/>
<dbReference type="PRINTS" id="PR00081">
    <property type="entry name" value="GDHRDH"/>
</dbReference>